<evidence type="ECO:0000256" key="11">
    <source>
        <dbReference type="ARBA" id="ARBA00022989"/>
    </source>
</evidence>
<evidence type="ECO:0000256" key="18">
    <source>
        <dbReference type="ARBA" id="ARBA00051243"/>
    </source>
</evidence>
<dbReference type="Proteomes" id="UP001168990">
    <property type="component" value="Unassembled WGS sequence"/>
</dbReference>
<evidence type="ECO:0000313" key="27">
    <source>
        <dbReference type="EMBL" id="KAK0165047.1"/>
    </source>
</evidence>
<keyword evidence="28" id="KW-1185">Reference proteome</keyword>
<dbReference type="FunFam" id="2.60.40.10:FF:000032">
    <property type="entry name" value="palladin isoform X1"/>
    <property type="match status" value="1"/>
</dbReference>
<feature type="domain" description="Ig-like" evidence="26">
    <location>
        <begin position="198"/>
        <end position="292"/>
    </location>
</feature>
<dbReference type="InterPro" id="IPR036179">
    <property type="entry name" value="Ig-like_dom_sf"/>
</dbReference>
<dbReference type="PROSITE" id="PS50011">
    <property type="entry name" value="PROTEIN_KINASE_DOM"/>
    <property type="match status" value="1"/>
</dbReference>
<evidence type="ECO:0000256" key="12">
    <source>
        <dbReference type="ARBA" id="ARBA00023136"/>
    </source>
</evidence>
<dbReference type="InterPro" id="IPR007110">
    <property type="entry name" value="Ig-like_dom"/>
</dbReference>
<dbReference type="PROSITE" id="PS50835">
    <property type="entry name" value="IG_LIKE"/>
    <property type="match status" value="5"/>
</dbReference>
<keyword evidence="5" id="KW-0597">Phosphoprotein</keyword>
<feature type="transmembrane region" description="Helical" evidence="24">
    <location>
        <begin position="713"/>
        <end position="734"/>
    </location>
</feature>
<dbReference type="PROSITE" id="PS00240">
    <property type="entry name" value="RECEPTOR_TYR_KIN_III"/>
    <property type="match status" value="1"/>
</dbReference>
<dbReference type="InterPro" id="IPR003598">
    <property type="entry name" value="Ig_sub2"/>
</dbReference>
<dbReference type="SUPFAM" id="SSF56112">
    <property type="entry name" value="Protein kinase-like (PK-like)"/>
    <property type="match status" value="1"/>
</dbReference>
<dbReference type="Gene3D" id="2.60.40.10">
    <property type="entry name" value="Immunoglobulins"/>
    <property type="match status" value="7"/>
</dbReference>
<feature type="binding site" evidence="20">
    <location>
        <begin position="795"/>
        <end position="802"/>
    </location>
    <ligand>
        <name>ATP</name>
        <dbReference type="ChEBI" id="CHEBI:30616"/>
    </ligand>
</feature>
<dbReference type="PROSITE" id="PS00107">
    <property type="entry name" value="PROTEIN_KINASE_ATP"/>
    <property type="match status" value="1"/>
</dbReference>
<reference evidence="27" key="2">
    <citation type="submission" date="2023-03" db="EMBL/GenBank/DDBJ databases">
        <authorList>
            <person name="Inwood S.N."/>
            <person name="Skelly J.G."/>
            <person name="Guhlin J."/>
            <person name="Harrop T.W.R."/>
            <person name="Goldson S.G."/>
            <person name="Dearden P.K."/>
        </authorList>
    </citation>
    <scope>NUCLEOTIDE SEQUENCE</scope>
    <source>
        <strain evidence="27">Irish</strain>
        <tissue evidence="27">Whole body</tissue>
    </source>
</reference>
<keyword evidence="17" id="KW-0393">Immunoglobulin domain</keyword>
<feature type="binding site" evidence="21">
    <location>
        <position position="1025"/>
    </location>
    <ligand>
        <name>Mg(2+)</name>
        <dbReference type="ChEBI" id="CHEBI:18420"/>
    </ligand>
</feature>
<dbReference type="PANTHER" id="PTHR24416:SF600">
    <property type="entry name" value="PDGF- AND VEGF-RECEPTOR RELATED, ISOFORM J"/>
    <property type="match status" value="1"/>
</dbReference>
<evidence type="ECO:0000256" key="16">
    <source>
        <dbReference type="ARBA" id="ARBA00023180"/>
    </source>
</evidence>
<feature type="domain" description="Ig-like" evidence="26">
    <location>
        <begin position="610"/>
        <end position="704"/>
    </location>
</feature>
<evidence type="ECO:0000256" key="14">
    <source>
        <dbReference type="ARBA" id="ARBA00023157"/>
    </source>
</evidence>
<evidence type="ECO:0000256" key="7">
    <source>
        <dbReference type="ARBA" id="ARBA00022692"/>
    </source>
</evidence>
<feature type="binding site" evidence="20">
    <location>
        <position position="1011"/>
    </location>
    <ligand>
        <name>ATP</name>
        <dbReference type="ChEBI" id="CHEBI:30616"/>
    </ligand>
</feature>
<dbReference type="InterPro" id="IPR001245">
    <property type="entry name" value="Ser-Thr/Tyr_kinase_cat_dom"/>
</dbReference>
<dbReference type="SMART" id="SM00408">
    <property type="entry name" value="IGc2"/>
    <property type="match status" value="6"/>
</dbReference>
<dbReference type="InterPro" id="IPR013098">
    <property type="entry name" value="Ig_I-set"/>
</dbReference>
<evidence type="ECO:0000256" key="9">
    <source>
        <dbReference type="ARBA" id="ARBA00022777"/>
    </source>
</evidence>
<evidence type="ECO:0000256" key="5">
    <source>
        <dbReference type="ARBA" id="ARBA00022553"/>
    </source>
</evidence>
<keyword evidence="15" id="KW-0675">Receptor</keyword>
<evidence type="ECO:0000256" key="15">
    <source>
        <dbReference type="ARBA" id="ARBA00023170"/>
    </source>
</evidence>
<keyword evidence="3" id="KW-0217">Developmental protein</keyword>
<feature type="site" description="Important for interaction with phosphotyrosine-binding proteins" evidence="22">
    <location>
        <position position="1150"/>
    </location>
</feature>
<evidence type="ECO:0000256" key="23">
    <source>
        <dbReference type="PROSITE-ProRule" id="PRU10141"/>
    </source>
</evidence>
<dbReference type="SUPFAM" id="SSF48726">
    <property type="entry name" value="Immunoglobulin"/>
    <property type="match status" value="5"/>
</dbReference>
<keyword evidence="10 20" id="KW-0067">ATP-binding</keyword>
<evidence type="ECO:0000256" key="1">
    <source>
        <dbReference type="ARBA" id="ARBA00004251"/>
    </source>
</evidence>
<comment type="catalytic activity">
    <reaction evidence="18">
        <text>L-tyrosyl-[protein] + ATP = O-phospho-L-tyrosyl-[protein] + ADP + H(+)</text>
        <dbReference type="Rhea" id="RHEA:10596"/>
        <dbReference type="Rhea" id="RHEA-COMP:10136"/>
        <dbReference type="Rhea" id="RHEA-COMP:20101"/>
        <dbReference type="ChEBI" id="CHEBI:15378"/>
        <dbReference type="ChEBI" id="CHEBI:30616"/>
        <dbReference type="ChEBI" id="CHEBI:46858"/>
        <dbReference type="ChEBI" id="CHEBI:61978"/>
        <dbReference type="ChEBI" id="CHEBI:456216"/>
        <dbReference type="EC" id="2.7.10.1"/>
    </reaction>
</comment>
<dbReference type="InterPro" id="IPR000719">
    <property type="entry name" value="Prot_kinase_dom"/>
</dbReference>
<dbReference type="Pfam" id="PF00047">
    <property type="entry name" value="ig"/>
    <property type="match status" value="1"/>
</dbReference>
<evidence type="ECO:0000256" key="6">
    <source>
        <dbReference type="ARBA" id="ARBA00022679"/>
    </source>
</evidence>
<reference evidence="27" key="1">
    <citation type="journal article" date="2023" name="bioRxiv">
        <title>Scaffold-level genome assemblies of two parasitoid biocontrol wasps reveal the parthenogenesis mechanism and an associated novel virus.</title>
        <authorList>
            <person name="Inwood S."/>
            <person name="Skelly J."/>
            <person name="Guhlin J."/>
            <person name="Harrop T."/>
            <person name="Goldson S."/>
            <person name="Dearden P."/>
        </authorList>
    </citation>
    <scope>NUCLEOTIDE SEQUENCE</scope>
    <source>
        <strain evidence="27">Irish</strain>
        <tissue evidence="27">Whole body</tissue>
    </source>
</reference>
<organism evidence="27 28">
    <name type="scientific">Microctonus aethiopoides</name>
    <dbReference type="NCBI Taxonomy" id="144406"/>
    <lineage>
        <taxon>Eukaryota</taxon>
        <taxon>Metazoa</taxon>
        <taxon>Ecdysozoa</taxon>
        <taxon>Arthropoda</taxon>
        <taxon>Hexapoda</taxon>
        <taxon>Insecta</taxon>
        <taxon>Pterygota</taxon>
        <taxon>Neoptera</taxon>
        <taxon>Endopterygota</taxon>
        <taxon>Hymenoptera</taxon>
        <taxon>Apocrita</taxon>
        <taxon>Ichneumonoidea</taxon>
        <taxon>Braconidae</taxon>
        <taxon>Euphorinae</taxon>
        <taxon>Microctonus</taxon>
    </lineage>
</organism>
<evidence type="ECO:0000256" key="3">
    <source>
        <dbReference type="ARBA" id="ARBA00022473"/>
    </source>
</evidence>
<keyword evidence="21" id="KW-0479">Metal-binding</keyword>
<dbReference type="GO" id="GO:0046872">
    <property type="term" value="F:metal ion binding"/>
    <property type="evidence" value="ECO:0007669"/>
    <property type="project" value="UniProtKB-KW"/>
</dbReference>
<dbReference type="FunFam" id="1.10.510.10:FF:000373">
    <property type="entry name" value="Receptor protein-tyrosine kinase"/>
    <property type="match status" value="1"/>
</dbReference>
<evidence type="ECO:0000259" key="26">
    <source>
        <dbReference type="PROSITE" id="PS50835"/>
    </source>
</evidence>
<dbReference type="PIRSF" id="PIRSF000615">
    <property type="entry name" value="TyrPK_CSF1-R"/>
    <property type="match status" value="1"/>
</dbReference>
<dbReference type="InterPro" id="IPR003599">
    <property type="entry name" value="Ig_sub"/>
</dbReference>
<keyword evidence="12 24" id="KW-0472">Membrane</keyword>
<dbReference type="Gene3D" id="3.30.200.20">
    <property type="entry name" value="Phosphorylase Kinase, domain 1"/>
    <property type="match status" value="1"/>
</dbReference>
<keyword evidence="14" id="KW-1015">Disulfide bond</keyword>
<dbReference type="EMBL" id="JAQQBS010001422">
    <property type="protein sequence ID" value="KAK0165047.1"/>
    <property type="molecule type" value="Genomic_DNA"/>
</dbReference>
<dbReference type="GO" id="GO:0005524">
    <property type="term" value="F:ATP binding"/>
    <property type="evidence" value="ECO:0007669"/>
    <property type="project" value="UniProtKB-UniRule"/>
</dbReference>
<dbReference type="InterPro" id="IPR011009">
    <property type="entry name" value="Kinase-like_dom_sf"/>
</dbReference>
<keyword evidence="4" id="KW-1003">Cell membrane</keyword>
<dbReference type="PRINTS" id="PR01832">
    <property type="entry name" value="VEGFRECEPTOR"/>
</dbReference>
<dbReference type="EC" id="2.7.10.1" evidence="2"/>
<dbReference type="PROSITE" id="PS00109">
    <property type="entry name" value="PROTEIN_KINASE_TYR"/>
    <property type="match status" value="1"/>
</dbReference>
<evidence type="ECO:0000259" key="25">
    <source>
        <dbReference type="PROSITE" id="PS50011"/>
    </source>
</evidence>
<dbReference type="GO" id="GO:0005886">
    <property type="term" value="C:plasma membrane"/>
    <property type="evidence" value="ECO:0007669"/>
    <property type="project" value="UniProtKB-SubCell"/>
</dbReference>
<dbReference type="InterPro" id="IPR001824">
    <property type="entry name" value="Tyr_kinase_rcpt_3_CS"/>
</dbReference>
<keyword evidence="6" id="KW-0808">Transferase</keyword>
<dbReference type="InterPro" id="IPR017441">
    <property type="entry name" value="Protein_kinase_ATP_BS"/>
</dbReference>
<evidence type="ECO:0000256" key="20">
    <source>
        <dbReference type="PIRSR" id="PIRSR000615-2"/>
    </source>
</evidence>
<evidence type="ECO:0000313" key="28">
    <source>
        <dbReference type="Proteomes" id="UP001168990"/>
    </source>
</evidence>
<sequence>MDPDKPEIHLNEGDPLEITCKSVKQMNFSYPISSNHITTSPATIEQIQKGVYELKFKRSRTVSSDTGWYGCSDIDVPTSSNIYTDPNIKWTYVYVKSNTNPFVESGLSLIHTEIGDTVNLECRTTSPDYHPRLIFDDEEIIDIDKRGSYDPRKGFTINHITMNDSGYMKCEVELKDGTSKSVGHLLSVSQKHEFIPKPKIEEQTVSYVVQGQELRANCSVTVDIDMQYRLEWKTPNNNNRFTTNTYQTNRKNTTITGIEELIIKDVDYDDAGNYTCTISTNSKQNSTSTYIEIHDPSIKFINLTAFSNQTHYEHGLGTEVTWVVNVTGYPPPEITWFGPGDKIITIIRDKYIINRTLTETSLTIKHLNMEDMGVYTVEGESTDENFHEIKKLTFNLSVSSEPLVLEFENIESYYLPNETVKFQCKIAGYPPPDIRWGFRNFSDNISENNSKPEILENFSNEITHSEFKSTLTMKMTASGILICAACNDIGCHSYEQSIFVSDVPNGFGIIEPSRNIAVGDNVDLICGASIYNYTEAVEWTLDEENEEFLSNTRKSYITNRQTPFTHQSILHLNNVDKSDEKKLYICNALAINGTLVKDKKRLVINDVVEPYFTQVNMNGTENIYDSETARMTTIILQCYVAGMPPPVISWWKDDQIINATEDLYIFANDNHELEIKHPRPSDSGKYSCKAKNRLKTIEMFQRITVQGEKVSKVLIASIIILLIICVILIIYFSIKVHREKVMRKQLMEAGLTHFEEGALECLNPELTVDDQAELLPYDKKWEFPRERLKFGKQLGCGAFGVVMKAEAQGISENEESTIVAVKMVRRSTESTYIRALASELKIMVHLGKHLNVVNLLGACTRNIAKRELLVIVEYCQFGNLHNYLLRHRLDFINQIDPATEKIDPLIGHELLMKAASVESNSSISMNSNSGPELVSYTSGSDSQGGNMLPDGIILSNNSVQPGWRSNYRGDYKDQNLKPICTQDLLSWAFQVARGMEYLSQRKVLHGDLAARNILLAEDNIVKICDFGLAKTMYKDENYKKKGDAPLPIKWMAIESIRDRVFSTQSDIWSFGIVLWEFFTLAETPYPGMEAEKQYQKLIEGYRMEQPKFSTDEIYDIMLQCWKSKPTLRPSFTDLVQSIGNLLDESVKMHYLDLNTPYMDMNTMTFENGKNDYLTMMSAPDHETLSSPTEREYVNSPNIPISPATETSYICMTPANPKTDARIFSPRNNTEKSHFDFPLAERKSSINSDSESESVEISPMLKNQDDNYLKPINVQERRAEFARQRQAMKNAIKENNLIERDSGYCNAPQNLRFIEVPNDEINDKFNVINKNVNEEYDRKKSNIYTPEIIRTDDNYVNMPKQKNDLKKDTPDSFTNPSYVFMTNTENIDTKV</sequence>
<dbReference type="GO" id="GO:0007169">
    <property type="term" value="P:cell surface receptor protein tyrosine kinase signaling pathway"/>
    <property type="evidence" value="ECO:0007669"/>
    <property type="project" value="InterPro"/>
</dbReference>
<feature type="domain" description="Ig-like" evidence="26">
    <location>
        <begin position="504"/>
        <end position="603"/>
    </location>
</feature>
<proteinExistence type="predicted"/>
<dbReference type="FunFam" id="3.30.200.20:FF:000384">
    <property type="entry name" value="Receptor protein-tyrosine kinase"/>
    <property type="match status" value="1"/>
</dbReference>
<feature type="domain" description="Ig-like" evidence="26">
    <location>
        <begin position="296"/>
        <end position="393"/>
    </location>
</feature>
<evidence type="ECO:0000256" key="8">
    <source>
        <dbReference type="ARBA" id="ARBA00022741"/>
    </source>
</evidence>
<keyword evidence="11 24" id="KW-1133">Transmembrane helix</keyword>
<keyword evidence="21" id="KW-0460">Magnesium</keyword>
<comment type="subcellular location">
    <subcellularLocation>
        <location evidence="1">Cell membrane</location>
        <topology evidence="1">Single-pass type I membrane protein</topology>
    </subcellularLocation>
</comment>
<evidence type="ECO:0000256" key="21">
    <source>
        <dbReference type="PIRSR" id="PIRSR000615-3"/>
    </source>
</evidence>
<feature type="domain" description="Protein kinase" evidence="25">
    <location>
        <begin position="788"/>
        <end position="1151"/>
    </location>
</feature>
<evidence type="ECO:0000256" key="22">
    <source>
        <dbReference type="PIRSR" id="PIRSR000615-4"/>
    </source>
</evidence>
<name>A0AA39F8S8_9HYME</name>
<keyword evidence="7 24" id="KW-0812">Transmembrane</keyword>
<evidence type="ECO:0000256" key="2">
    <source>
        <dbReference type="ARBA" id="ARBA00011902"/>
    </source>
</evidence>
<dbReference type="CDD" id="cd00096">
    <property type="entry name" value="Ig"/>
    <property type="match status" value="2"/>
</dbReference>
<evidence type="ECO:0000256" key="4">
    <source>
        <dbReference type="ARBA" id="ARBA00022475"/>
    </source>
</evidence>
<dbReference type="InterPro" id="IPR013783">
    <property type="entry name" value="Ig-like_fold"/>
</dbReference>
<dbReference type="Pfam" id="PF07714">
    <property type="entry name" value="PK_Tyr_Ser-Thr"/>
    <property type="match status" value="1"/>
</dbReference>
<evidence type="ECO:0000256" key="17">
    <source>
        <dbReference type="ARBA" id="ARBA00023319"/>
    </source>
</evidence>
<dbReference type="InterPro" id="IPR013151">
    <property type="entry name" value="Immunoglobulin_dom"/>
</dbReference>
<dbReference type="SMART" id="SM00409">
    <property type="entry name" value="IG"/>
    <property type="match status" value="6"/>
</dbReference>
<comment type="caution">
    <text evidence="27">The sequence shown here is derived from an EMBL/GenBank/DDBJ whole genome shotgun (WGS) entry which is preliminary data.</text>
</comment>
<keyword evidence="9" id="KW-0418">Kinase</keyword>
<gene>
    <name evidence="27" type="ORF">PV328_003603</name>
</gene>
<dbReference type="InterPro" id="IPR050122">
    <property type="entry name" value="RTK"/>
</dbReference>
<evidence type="ECO:0000256" key="13">
    <source>
        <dbReference type="ARBA" id="ARBA00023137"/>
    </source>
</evidence>
<keyword evidence="13" id="KW-0829">Tyrosine-protein kinase</keyword>
<keyword evidence="8 20" id="KW-0547">Nucleotide-binding</keyword>
<evidence type="ECO:0000256" key="24">
    <source>
        <dbReference type="SAM" id="Phobius"/>
    </source>
</evidence>
<feature type="active site" description="Proton acceptor" evidence="19">
    <location>
        <position position="1007"/>
    </location>
</feature>
<dbReference type="GO" id="GO:0043235">
    <property type="term" value="C:receptor complex"/>
    <property type="evidence" value="ECO:0007669"/>
    <property type="project" value="TreeGrafter"/>
</dbReference>
<dbReference type="Pfam" id="PF07679">
    <property type="entry name" value="I-set"/>
    <property type="match status" value="2"/>
</dbReference>
<feature type="binding site" evidence="20 23">
    <location>
        <position position="822"/>
    </location>
    <ligand>
        <name>ATP</name>
        <dbReference type="ChEBI" id="CHEBI:30616"/>
    </ligand>
</feature>
<dbReference type="GO" id="GO:0004714">
    <property type="term" value="F:transmembrane receptor protein tyrosine kinase activity"/>
    <property type="evidence" value="ECO:0007669"/>
    <property type="project" value="UniProtKB-EC"/>
</dbReference>
<dbReference type="InterPro" id="IPR008266">
    <property type="entry name" value="Tyr_kinase_AS"/>
</dbReference>
<accession>A0AA39F8S8</accession>
<dbReference type="Gene3D" id="1.10.510.10">
    <property type="entry name" value="Transferase(Phosphotransferase) domain 1"/>
    <property type="match status" value="1"/>
</dbReference>
<dbReference type="PANTHER" id="PTHR24416">
    <property type="entry name" value="TYROSINE-PROTEIN KINASE RECEPTOR"/>
    <property type="match status" value="1"/>
</dbReference>
<evidence type="ECO:0000256" key="19">
    <source>
        <dbReference type="PIRSR" id="PIRSR000615-1"/>
    </source>
</evidence>
<protein>
    <recommendedName>
        <fullName evidence="2">receptor protein-tyrosine kinase</fullName>
        <ecNumber evidence="2">2.7.10.1</ecNumber>
    </recommendedName>
</protein>
<evidence type="ECO:0000256" key="10">
    <source>
        <dbReference type="ARBA" id="ARBA00022840"/>
    </source>
</evidence>
<feature type="domain" description="Ig-like" evidence="26">
    <location>
        <begin position="402"/>
        <end position="501"/>
    </location>
</feature>
<keyword evidence="16" id="KW-0325">Glycoprotein</keyword>
<feature type="binding site" evidence="21">
    <location>
        <position position="1012"/>
    </location>
    <ligand>
        <name>Mg(2+)</name>
        <dbReference type="ChEBI" id="CHEBI:18420"/>
    </ligand>
</feature>